<feature type="domain" description="SPK" evidence="2">
    <location>
        <begin position="6"/>
        <end position="111"/>
    </location>
</feature>
<feature type="compositionally biased region" description="Polar residues" evidence="1">
    <location>
        <begin position="432"/>
        <end position="446"/>
    </location>
</feature>
<dbReference type="InterPro" id="IPR053315">
    <property type="entry name" value="Peptidase_C14A"/>
</dbReference>
<name>A0A6A5GDS3_CAERE</name>
<reference evidence="3 4" key="1">
    <citation type="submission" date="2019-12" db="EMBL/GenBank/DDBJ databases">
        <title>Chromosome-level assembly of the Caenorhabditis remanei genome.</title>
        <authorList>
            <person name="Teterina A.A."/>
            <person name="Willis J.H."/>
            <person name="Phillips P.C."/>
        </authorList>
    </citation>
    <scope>NUCLEOTIDE SEQUENCE [LARGE SCALE GENOMIC DNA]</scope>
    <source>
        <strain evidence="3 4">PX506</strain>
        <tissue evidence="3">Whole organism</tissue>
    </source>
</reference>
<dbReference type="PANTHER" id="PTHR23362">
    <property type="entry name" value="L-PLASTIN-RELATED"/>
    <property type="match status" value="1"/>
</dbReference>
<comment type="caution">
    <text evidence="3">The sequence shown here is derived from an EMBL/GenBank/DDBJ whole genome shotgun (WGS) entry which is preliminary data.</text>
</comment>
<accession>A0A6A5GDS3</accession>
<evidence type="ECO:0000313" key="3">
    <source>
        <dbReference type="EMBL" id="KAF1753278.1"/>
    </source>
</evidence>
<dbReference type="GeneID" id="9818205"/>
<sequence>MPSLFDNTKLNFFIVTKGTRADSPINMIDMCEEFNEKSTSLLSVAVLQNAVDLVCKKIQQDIEYDIHTKIKVLFAFKAPVEAPFLDELKQYFDVNLDRSNRIVEYKEKEEVIVNRSHDRNSTNVQPQEIYEKMMTFLAELTKTVDSPITVLNFVTKFKEFIGGDCATTKILNERYKLVKQGIWSSAFEIPIKVKMLFISKGQIRLRDLKEIRKNADVYVDKFKRLTSYKIHGESLVQGNKEVCDFFKFVADKTQTEVITEWSIRDYCKEFLGRNCTEKYINYLVGQNNKHRQEIPAMSDLDMITKIKMVFALRVKVNVSFVKKLRKDADVVLDKKKAIFSYSAHDGSLILKYQNLKRSVAFRNAVGNAIERVQEPFSVNGENTGNSSDFSNCRNIDGIGPSTNTRKRTHPLTRSSTEQSTNEQNLAPKVSKGVNNSSNQLTTSSRVPETIQNSKSISISIKQEFGSTQHEIEVPINQIVNQRHVVMKEELMDSDPDVIVVGAPSTTVAEFITFIGAFVQTMETGGLSNILLRIKNIKDSAEKSSKTLPIERLLNSVRSFLEIVKTSADIESPPNQEMVSLGGICDLLRGALCCAQQRSLQKYQEELLTYCKDHNLKDKMVSIESVRTGLNMTLNIVDQ</sequence>
<organism evidence="3 4">
    <name type="scientific">Caenorhabditis remanei</name>
    <name type="common">Caenorhabditis vulgaris</name>
    <dbReference type="NCBI Taxonomy" id="31234"/>
    <lineage>
        <taxon>Eukaryota</taxon>
        <taxon>Metazoa</taxon>
        <taxon>Ecdysozoa</taxon>
        <taxon>Nematoda</taxon>
        <taxon>Chromadorea</taxon>
        <taxon>Rhabditida</taxon>
        <taxon>Rhabditina</taxon>
        <taxon>Rhabditomorpha</taxon>
        <taxon>Rhabditoidea</taxon>
        <taxon>Rhabditidae</taxon>
        <taxon>Peloderinae</taxon>
        <taxon>Caenorhabditis</taxon>
    </lineage>
</organism>
<dbReference type="EMBL" id="WUAV01000005">
    <property type="protein sequence ID" value="KAF1753278.1"/>
    <property type="molecule type" value="Genomic_DNA"/>
</dbReference>
<evidence type="ECO:0000259" key="2">
    <source>
        <dbReference type="SMART" id="SM00583"/>
    </source>
</evidence>
<feature type="compositionally biased region" description="Polar residues" evidence="1">
    <location>
        <begin position="379"/>
        <end position="393"/>
    </location>
</feature>
<feature type="domain" description="SPK" evidence="2">
    <location>
        <begin position="241"/>
        <end position="352"/>
    </location>
</feature>
<dbReference type="PANTHER" id="PTHR23362:SF8">
    <property type="entry name" value="SPK DOMAIN-CONTAINING PROTEIN"/>
    <property type="match status" value="1"/>
</dbReference>
<protein>
    <recommendedName>
        <fullName evidence="2">SPK domain-containing protein</fullName>
    </recommendedName>
</protein>
<feature type="region of interest" description="Disordered" evidence="1">
    <location>
        <begin position="377"/>
        <end position="448"/>
    </location>
</feature>
<dbReference type="KEGG" id="crq:GCK72_019834"/>
<feature type="domain" description="SPK" evidence="2">
    <location>
        <begin position="129"/>
        <end position="237"/>
    </location>
</feature>
<dbReference type="InterPro" id="IPR006570">
    <property type="entry name" value="SPK_dom"/>
</dbReference>
<evidence type="ECO:0000313" key="4">
    <source>
        <dbReference type="Proteomes" id="UP000483820"/>
    </source>
</evidence>
<evidence type="ECO:0000256" key="1">
    <source>
        <dbReference type="SAM" id="MobiDB-lite"/>
    </source>
</evidence>
<dbReference type="Pfam" id="PF04435">
    <property type="entry name" value="SPK"/>
    <property type="match status" value="3"/>
</dbReference>
<gene>
    <name evidence="3" type="ORF">GCK72_019834</name>
</gene>
<dbReference type="CTD" id="9818205"/>
<feature type="compositionally biased region" description="Polar residues" evidence="1">
    <location>
        <begin position="411"/>
        <end position="424"/>
    </location>
</feature>
<dbReference type="Proteomes" id="UP000483820">
    <property type="component" value="Chromosome V"/>
</dbReference>
<dbReference type="RefSeq" id="XP_053582166.1">
    <property type="nucleotide sequence ID" value="XM_053733253.1"/>
</dbReference>
<dbReference type="AlphaFoldDB" id="A0A6A5GDS3"/>
<proteinExistence type="predicted"/>
<dbReference type="SMART" id="SM00583">
    <property type="entry name" value="SPK"/>
    <property type="match status" value="3"/>
</dbReference>